<feature type="compositionally biased region" description="Basic and acidic residues" evidence="1">
    <location>
        <begin position="77"/>
        <end position="86"/>
    </location>
</feature>
<feature type="region of interest" description="Disordered" evidence="1">
    <location>
        <begin position="183"/>
        <end position="202"/>
    </location>
</feature>
<proteinExistence type="predicted"/>
<accession>A0A9Q1IIT0</accession>
<evidence type="ECO:0000256" key="1">
    <source>
        <dbReference type="SAM" id="MobiDB-lite"/>
    </source>
</evidence>
<evidence type="ECO:0000313" key="2">
    <source>
        <dbReference type="EMBL" id="KAJ8341161.1"/>
    </source>
</evidence>
<feature type="compositionally biased region" description="Basic and acidic residues" evidence="1">
    <location>
        <begin position="161"/>
        <end position="171"/>
    </location>
</feature>
<feature type="region of interest" description="Disordered" evidence="1">
    <location>
        <begin position="142"/>
        <end position="177"/>
    </location>
</feature>
<reference evidence="2" key="1">
    <citation type="journal article" date="2023" name="Science">
        <title>Genome structures resolve the early diversification of teleost fishes.</title>
        <authorList>
            <person name="Parey E."/>
            <person name="Louis A."/>
            <person name="Montfort J."/>
            <person name="Bouchez O."/>
            <person name="Roques C."/>
            <person name="Iampietro C."/>
            <person name="Lluch J."/>
            <person name="Castinel A."/>
            <person name="Donnadieu C."/>
            <person name="Desvignes T."/>
            <person name="Floi Bucao C."/>
            <person name="Jouanno E."/>
            <person name="Wen M."/>
            <person name="Mejri S."/>
            <person name="Dirks R."/>
            <person name="Jansen H."/>
            <person name="Henkel C."/>
            <person name="Chen W.J."/>
            <person name="Zahm M."/>
            <person name="Cabau C."/>
            <person name="Klopp C."/>
            <person name="Thompson A.W."/>
            <person name="Robinson-Rechavi M."/>
            <person name="Braasch I."/>
            <person name="Lecointre G."/>
            <person name="Bobe J."/>
            <person name="Postlethwait J.H."/>
            <person name="Berthelot C."/>
            <person name="Roest Crollius H."/>
            <person name="Guiguen Y."/>
        </authorList>
    </citation>
    <scope>NUCLEOTIDE SEQUENCE</scope>
    <source>
        <strain evidence="2">WJC10195</strain>
    </source>
</reference>
<gene>
    <name evidence="2" type="ORF">SKAU_G00334520</name>
</gene>
<sequence>MHTLLGTVCDEGPPGPVLTGSGGRPLRGRRECSRLSPIRHCTETCDQGGESPPPVQTPRRHQPSPFQTAAVSARSGSRREGTRGEGEGSCFGHMGESGVPQPLIPGPVQPESLTFQRIHYRRLCGTGARQRQHHLELGPGAAARDLKGTGLGRAQRAGLMRAREPARDPRTPHRCRGTSISIETKGRSAPSGAPSFKGMRPHVEDEPKLRAALAVSRYPIPGPRAGILRPSQTASGQNLTVQRERGRGAANKSITRWPGTGAEVSASPDQKGGGDKWDPWQMGRAAERGLTLHSSVAERGATRPRSCSQAAPVPNALPFICGTGPLAFSRSARPSKPRLERGTRYAEPSRRLWNDGGSIDPFHQRGVAAELMVLHAGNNAQEPEHLPGTGRLILGKDAGRTCQSAHC</sequence>
<dbReference type="AlphaFoldDB" id="A0A9Q1IIT0"/>
<feature type="region of interest" description="Disordered" evidence="1">
    <location>
        <begin position="1"/>
        <end position="28"/>
    </location>
</feature>
<comment type="caution">
    <text evidence="2">The sequence shown here is derived from an EMBL/GenBank/DDBJ whole genome shotgun (WGS) entry which is preliminary data.</text>
</comment>
<feature type="compositionally biased region" description="Polar residues" evidence="1">
    <location>
        <begin position="230"/>
        <end position="241"/>
    </location>
</feature>
<protein>
    <submittedName>
        <fullName evidence="2">Uncharacterized protein</fullName>
    </submittedName>
</protein>
<feature type="region of interest" description="Disordered" evidence="1">
    <location>
        <begin position="43"/>
        <end position="87"/>
    </location>
</feature>
<evidence type="ECO:0000313" key="3">
    <source>
        <dbReference type="Proteomes" id="UP001152622"/>
    </source>
</evidence>
<name>A0A9Q1IIT0_SYNKA</name>
<organism evidence="2 3">
    <name type="scientific">Synaphobranchus kaupii</name>
    <name type="common">Kaup's arrowtooth eel</name>
    <dbReference type="NCBI Taxonomy" id="118154"/>
    <lineage>
        <taxon>Eukaryota</taxon>
        <taxon>Metazoa</taxon>
        <taxon>Chordata</taxon>
        <taxon>Craniata</taxon>
        <taxon>Vertebrata</taxon>
        <taxon>Euteleostomi</taxon>
        <taxon>Actinopterygii</taxon>
        <taxon>Neopterygii</taxon>
        <taxon>Teleostei</taxon>
        <taxon>Anguilliformes</taxon>
        <taxon>Synaphobranchidae</taxon>
        <taxon>Synaphobranchus</taxon>
    </lineage>
</organism>
<keyword evidence="3" id="KW-1185">Reference proteome</keyword>
<feature type="region of interest" description="Disordered" evidence="1">
    <location>
        <begin position="224"/>
        <end position="276"/>
    </location>
</feature>
<dbReference type="Proteomes" id="UP001152622">
    <property type="component" value="Chromosome 15"/>
</dbReference>
<dbReference type="EMBL" id="JAINUF010000015">
    <property type="protein sequence ID" value="KAJ8341161.1"/>
    <property type="molecule type" value="Genomic_DNA"/>
</dbReference>